<dbReference type="SUPFAM" id="SSF52540">
    <property type="entry name" value="P-loop containing nucleoside triphosphate hydrolases"/>
    <property type="match status" value="1"/>
</dbReference>
<evidence type="ECO:0008006" key="3">
    <source>
        <dbReference type="Google" id="ProtNLM"/>
    </source>
</evidence>
<dbReference type="EMBL" id="CP001107">
    <property type="protein sequence ID" value="ACR76267.1"/>
    <property type="molecule type" value="Genomic_DNA"/>
</dbReference>
<dbReference type="InterPro" id="IPR003724">
    <property type="entry name" value="CblAdoTrfase_CobA"/>
</dbReference>
<dbReference type="AlphaFoldDB" id="C4ZG61"/>
<dbReference type="Gene3D" id="3.40.50.300">
    <property type="entry name" value="P-loop containing nucleotide triphosphate hydrolases"/>
    <property type="match status" value="1"/>
</dbReference>
<dbReference type="Pfam" id="PF02572">
    <property type="entry name" value="CobA_CobO_BtuR"/>
    <property type="match status" value="1"/>
</dbReference>
<dbReference type="GO" id="GO:0008817">
    <property type="term" value="F:corrinoid adenosyltransferase activity"/>
    <property type="evidence" value="ECO:0007669"/>
    <property type="project" value="InterPro"/>
</dbReference>
<reference evidence="1 2" key="1">
    <citation type="journal article" date="2009" name="Proc. Natl. Acad. Sci. U.S.A.">
        <title>Characterizing a model human gut microbiota composed of members of its two dominant bacterial phyla.</title>
        <authorList>
            <person name="Mahowald M.A."/>
            <person name="Rey F.E."/>
            <person name="Seedorf H."/>
            <person name="Turnbaugh P.J."/>
            <person name="Fulton R.S."/>
            <person name="Wollam A."/>
            <person name="Shah N."/>
            <person name="Wang C."/>
            <person name="Magrini V."/>
            <person name="Wilson R.K."/>
            <person name="Cantarel B.L."/>
            <person name="Coutinho P.M."/>
            <person name="Henrissat B."/>
            <person name="Crock L.W."/>
            <person name="Russell A."/>
            <person name="Verberkmoes N.C."/>
            <person name="Hettich R.L."/>
            <person name="Gordon J.I."/>
        </authorList>
    </citation>
    <scope>NUCLEOTIDE SEQUENCE [LARGE SCALE GENOMIC DNA]</scope>
    <source>
        <strain evidence="2">ATCC 33656 / DSM 3377 / JCM 17463 / KCTC 5835 / LMG 30912 / VPI 0990</strain>
    </source>
</reference>
<protein>
    <recommendedName>
        <fullName evidence="3">Cob(I)yrinic acid a,c-diamide adenosyltransferase</fullName>
    </recommendedName>
</protein>
<dbReference type="PANTHER" id="PTHR46638">
    <property type="entry name" value="CORRINOID ADENOSYLTRANSFERASE"/>
    <property type="match status" value="1"/>
</dbReference>
<dbReference type="PaxDb" id="515619-EUBREC_2536"/>
<dbReference type="GO" id="GO:0009236">
    <property type="term" value="P:cobalamin biosynthetic process"/>
    <property type="evidence" value="ECO:0007669"/>
    <property type="project" value="InterPro"/>
</dbReference>
<dbReference type="PANTHER" id="PTHR46638:SF1">
    <property type="entry name" value="CORRINOID ADENOSYLTRANSFERASE"/>
    <property type="match status" value="1"/>
</dbReference>
<proteinExistence type="predicted"/>
<dbReference type="Proteomes" id="UP000001477">
    <property type="component" value="Chromosome"/>
</dbReference>
<sequence length="162" mass="18009">MIIMENGAVQIYYGEGHGKTNVAIGSAICAACDGKQAVVIQFLKGKKEPEFLKKLEPEVKFFNFSRAGILFEQLDEESKQEEIMNIKNGFNYAKKVISTGADMVVVLDEMLGLLDLHLISKEELSDMLASRPDDVTVIMTGRVLDDGIREMADEIYNIASEK</sequence>
<dbReference type="KEGG" id="ere:EUBREC_2536"/>
<dbReference type="InterPro" id="IPR027417">
    <property type="entry name" value="P-loop_NTPase"/>
</dbReference>
<dbReference type="PIRSF" id="PIRSF015617">
    <property type="entry name" value="Adensltrnsf_CobA"/>
    <property type="match status" value="1"/>
</dbReference>
<gene>
    <name evidence="1" type="ordered locus">EUBREC_2536</name>
</gene>
<dbReference type="HOGENOM" id="CLU_088595_2_0_9"/>
<evidence type="ECO:0000313" key="2">
    <source>
        <dbReference type="Proteomes" id="UP000001477"/>
    </source>
</evidence>
<dbReference type="GO" id="GO:0005524">
    <property type="term" value="F:ATP binding"/>
    <property type="evidence" value="ECO:0007669"/>
    <property type="project" value="InterPro"/>
</dbReference>
<name>C4ZG61_AGARV</name>
<dbReference type="STRING" id="515619.EUBREC_2536"/>
<accession>C4ZG61</accession>
<organism evidence="1 2">
    <name type="scientific">Agathobacter rectalis (strain ATCC 33656 / DSM 3377 / JCM 17463 / KCTC 5835 / VPI 0990)</name>
    <name type="common">Eubacterium rectale</name>
    <dbReference type="NCBI Taxonomy" id="515619"/>
    <lineage>
        <taxon>Bacteria</taxon>
        <taxon>Bacillati</taxon>
        <taxon>Bacillota</taxon>
        <taxon>Clostridia</taxon>
        <taxon>Lachnospirales</taxon>
        <taxon>Lachnospiraceae</taxon>
        <taxon>Agathobacter</taxon>
    </lineage>
</organism>
<evidence type="ECO:0000313" key="1">
    <source>
        <dbReference type="EMBL" id="ACR76267.1"/>
    </source>
</evidence>